<dbReference type="Pfam" id="PF00576">
    <property type="entry name" value="Transthyretin"/>
    <property type="match status" value="1"/>
</dbReference>
<keyword evidence="5 7" id="KW-0659">Purine metabolism</keyword>
<dbReference type="Gene3D" id="2.60.40.180">
    <property type="entry name" value="Transthyretin/hydroxyisourate hydrolase domain"/>
    <property type="match status" value="1"/>
</dbReference>
<comment type="similarity">
    <text evidence="3 7">Belongs to the transthyretin family. 5-hydroxyisourate hydrolase subfamily.</text>
</comment>
<dbReference type="Proteomes" id="UP000673394">
    <property type="component" value="Unassembled WGS sequence"/>
</dbReference>
<dbReference type="PROSITE" id="PS00768">
    <property type="entry name" value="TRANSTHYRETIN_1"/>
    <property type="match status" value="1"/>
</dbReference>
<dbReference type="InterPro" id="IPR023416">
    <property type="entry name" value="Transthyretin/HIU_hydrolase_d"/>
</dbReference>
<dbReference type="RefSeq" id="WP_210658320.1">
    <property type="nucleotide sequence ID" value="NZ_JAGKSP010000003.1"/>
</dbReference>
<evidence type="ECO:0000256" key="3">
    <source>
        <dbReference type="ARBA" id="ARBA00009850"/>
    </source>
</evidence>
<name>A0ABS5CBH8_9BACL</name>
<evidence type="ECO:0000256" key="1">
    <source>
        <dbReference type="ARBA" id="ARBA00001043"/>
    </source>
</evidence>
<comment type="subunit">
    <text evidence="4 7">Homotetramer.</text>
</comment>
<dbReference type="EMBL" id="JAGKSP010000003">
    <property type="protein sequence ID" value="MBP3963325.1"/>
    <property type="molecule type" value="Genomic_DNA"/>
</dbReference>
<dbReference type="InterPro" id="IPR023419">
    <property type="entry name" value="Transthyretin_CS"/>
</dbReference>
<dbReference type="InterPro" id="IPR036817">
    <property type="entry name" value="Transthyretin/HIU_hydrolase_sf"/>
</dbReference>
<dbReference type="PROSITE" id="PS00769">
    <property type="entry name" value="TRANSTHYRETIN_2"/>
    <property type="match status" value="1"/>
</dbReference>
<dbReference type="PANTHER" id="PTHR10395">
    <property type="entry name" value="URICASE AND TRANSTHYRETIN-RELATED"/>
    <property type="match status" value="1"/>
</dbReference>
<keyword evidence="6 7" id="KW-0378">Hydrolase</keyword>
<comment type="catalytic activity">
    <reaction evidence="1 7">
        <text>5-hydroxyisourate + H2O = 5-hydroxy-2-oxo-4-ureido-2,5-dihydro-1H-imidazole-5-carboxylate + H(+)</text>
        <dbReference type="Rhea" id="RHEA:23736"/>
        <dbReference type="ChEBI" id="CHEBI:15377"/>
        <dbReference type="ChEBI" id="CHEBI:15378"/>
        <dbReference type="ChEBI" id="CHEBI:18072"/>
        <dbReference type="ChEBI" id="CHEBI:58639"/>
        <dbReference type="EC" id="3.5.2.17"/>
    </reaction>
</comment>
<keyword evidence="10" id="KW-1185">Reference proteome</keyword>
<organism evidence="9 10">
    <name type="scientific">Paenibacillus lignilyticus</name>
    <dbReference type="NCBI Taxonomy" id="1172615"/>
    <lineage>
        <taxon>Bacteria</taxon>
        <taxon>Bacillati</taxon>
        <taxon>Bacillota</taxon>
        <taxon>Bacilli</taxon>
        <taxon>Bacillales</taxon>
        <taxon>Paenibacillaceae</taxon>
        <taxon>Paenibacillus</taxon>
    </lineage>
</organism>
<proteinExistence type="inferred from homology"/>
<protein>
    <recommendedName>
        <fullName evidence="7">5-hydroxyisourate hydrolase</fullName>
        <shortName evidence="7">HIU hydrolase</shortName>
        <shortName evidence="7">HIUHase</shortName>
        <ecNumber evidence="7">3.5.2.17</ecNumber>
    </recommendedName>
</protein>
<reference evidence="9 10" key="1">
    <citation type="submission" date="2021-04" db="EMBL/GenBank/DDBJ databases">
        <title>Paenibacillus sp. DLE-14 whole genome sequence.</title>
        <authorList>
            <person name="Ham Y.J."/>
        </authorList>
    </citation>
    <scope>NUCLEOTIDE SEQUENCE [LARGE SCALE GENOMIC DNA]</scope>
    <source>
        <strain evidence="9 10">DLE-14</strain>
    </source>
</reference>
<comment type="caution">
    <text evidence="9">The sequence shown here is derived from an EMBL/GenBank/DDBJ whole genome shotgun (WGS) entry which is preliminary data.</text>
</comment>
<evidence type="ECO:0000259" key="8">
    <source>
        <dbReference type="Pfam" id="PF00576"/>
    </source>
</evidence>
<evidence type="ECO:0000256" key="4">
    <source>
        <dbReference type="ARBA" id="ARBA00011881"/>
    </source>
</evidence>
<feature type="domain" description="Transthyretin/hydroxyisourate hydrolase" evidence="8">
    <location>
        <begin position="5"/>
        <end position="113"/>
    </location>
</feature>
<evidence type="ECO:0000256" key="5">
    <source>
        <dbReference type="ARBA" id="ARBA00022631"/>
    </source>
</evidence>
<dbReference type="InterPro" id="IPR014306">
    <property type="entry name" value="Hydroxyisourate_hydrolase"/>
</dbReference>
<dbReference type="GO" id="GO:0033971">
    <property type="term" value="F:hydroxyisourate hydrolase activity"/>
    <property type="evidence" value="ECO:0007669"/>
    <property type="project" value="UniProtKB-EC"/>
</dbReference>
<dbReference type="InterPro" id="IPR023418">
    <property type="entry name" value="Thyroxine_BS"/>
</dbReference>
<evidence type="ECO:0000313" key="10">
    <source>
        <dbReference type="Proteomes" id="UP000673394"/>
    </source>
</evidence>
<evidence type="ECO:0000313" key="9">
    <source>
        <dbReference type="EMBL" id="MBP3963325.1"/>
    </source>
</evidence>
<sequence length="114" mass="12431">MMGQLTTHVLDTSQGKPAAGMKIQLWVHSSLGRPPQLIKEVQTNADGRVDTPLLGRGELHSGEYELVFDVGGYFGGDIRFLNLVPVRFIVEDSSSDYHIPLLVAPGGYSTYRGS</sequence>
<dbReference type="SUPFAM" id="SSF49472">
    <property type="entry name" value="Transthyretin (synonym: prealbumin)"/>
    <property type="match status" value="1"/>
</dbReference>
<dbReference type="NCBIfam" id="TIGR02962">
    <property type="entry name" value="hdxy_isourate"/>
    <property type="match status" value="1"/>
</dbReference>
<evidence type="ECO:0000256" key="7">
    <source>
        <dbReference type="RuleBase" id="RU361270"/>
    </source>
</evidence>
<dbReference type="EC" id="3.5.2.17" evidence="7"/>
<dbReference type="CDD" id="cd05822">
    <property type="entry name" value="TLP_HIUase"/>
    <property type="match status" value="1"/>
</dbReference>
<dbReference type="PANTHER" id="PTHR10395:SF7">
    <property type="entry name" value="5-HYDROXYISOURATE HYDROLASE"/>
    <property type="match status" value="1"/>
</dbReference>
<evidence type="ECO:0000256" key="6">
    <source>
        <dbReference type="ARBA" id="ARBA00022801"/>
    </source>
</evidence>
<comment type="function">
    <text evidence="2">Catalyzes the hydrolysis of 5-hydroxyisourate (HIU) to 2-oxo-4-hydroxy-4-carboxy-5-ureidoimidazoline (OHCU).</text>
</comment>
<accession>A0ABS5CBH8</accession>
<evidence type="ECO:0000256" key="2">
    <source>
        <dbReference type="ARBA" id="ARBA00002704"/>
    </source>
</evidence>
<gene>
    <name evidence="9" type="primary">uraH</name>
    <name evidence="9" type="ORF">I8J30_11480</name>
</gene>